<protein>
    <submittedName>
        <fullName evidence="4">Phosphoenolpyruvate carboxykinase</fullName>
    </submittedName>
</protein>
<reference evidence="4" key="1">
    <citation type="submission" date="2017-02" db="UniProtKB">
        <authorList>
            <consortium name="WormBaseParasite"/>
        </authorList>
    </citation>
    <scope>IDENTIFICATION</scope>
</reference>
<sequence>MELPRMAHALFLNLVFGISMDRSLTTPLFFPYVDNTIYFTDGMRLRDMYDFLKRERGRVVSLGRGNNLYKKDTASAIEVKEGKIHPVFFDSSGAAIIPNGV</sequence>
<feature type="chain" id="PRO_5043125707" evidence="1">
    <location>
        <begin position="26"/>
        <end position="101"/>
    </location>
</feature>
<gene>
    <name evidence="2" type="ORF">NBR_LOCUS15045</name>
</gene>
<evidence type="ECO:0000313" key="2">
    <source>
        <dbReference type="EMBL" id="VDL78639.1"/>
    </source>
</evidence>
<dbReference type="EMBL" id="UYSL01021578">
    <property type="protein sequence ID" value="VDL78639.1"/>
    <property type="molecule type" value="Genomic_DNA"/>
</dbReference>
<evidence type="ECO:0000313" key="4">
    <source>
        <dbReference type="WBParaSite" id="NBR_0001504401-mRNA-1"/>
    </source>
</evidence>
<keyword evidence="3" id="KW-1185">Reference proteome</keyword>
<accession>A0A0N4YED4</accession>
<dbReference type="WBParaSite" id="NBR_0001504401-mRNA-1">
    <property type="protein sequence ID" value="NBR_0001504401-mRNA-1"/>
    <property type="gene ID" value="NBR_0001504401"/>
</dbReference>
<evidence type="ECO:0000256" key="1">
    <source>
        <dbReference type="SAM" id="SignalP"/>
    </source>
</evidence>
<keyword evidence="1" id="KW-0732">Signal</keyword>
<proteinExistence type="predicted"/>
<reference evidence="2 3" key="2">
    <citation type="submission" date="2018-11" db="EMBL/GenBank/DDBJ databases">
        <authorList>
            <consortium name="Pathogen Informatics"/>
        </authorList>
    </citation>
    <scope>NUCLEOTIDE SEQUENCE [LARGE SCALE GENOMIC DNA]</scope>
</reference>
<name>A0A0N4YED4_NIPBR</name>
<organism evidence="4">
    <name type="scientific">Nippostrongylus brasiliensis</name>
    <name type="common">Rat hookworm</name>
    <dbReference type="NCBI Taxonomy" id="27835"/>
    <lineage>
        <taxon>Eukaryota</taxon>
        <taxon>Metazoa</taxon>
        <taxon>Ecdysozoa</taxon>
        <taxon>Nematoda</taxon>
        <taxon>Chromadorea</taxon>
        <taxon>Rhabditida</taxon>
        <taxon>Rhabditina</taxon>
        <taxon>Rhabditomorpha</taxon>
        <taxon>Strongyloidea</taxon>
        <taxon>Heligmosomidae</taxon>
        <taxon>Nippostrongylus</taxon>
    </lineage>
</organism>
<evidence type="ECO:0000313" key="3">
    <source>
        <dbReference type="Proteomes" id="UP000271162"/>
    </source>
</evidence>
<dbReference type="Proteomes" id="UP000271162">
    <property type="component" value="Unassembled WGS sequence"/>
</dbReference>
<dbReference type="AlphaFoldDB" id="A0A0N4YED4"/>
<feature type="signal peptide" evidence="1">
    <location>
        <begin position="1"/>
        <end position="25"/>
    </location>
</feature>